<organism evidence="10 11">
    <name type="scientific">Phialemonium thermophilum</name>
    <dbReference type="NCBI Taxonomy" id="223376"/>
    <lineage>
        <taxon>Eukaryota</taxon>
        <taxon>Fungi</taxon>
        <taxon>Dikarya</taxon>
        <taxon>Ascomycota</taxon>
        <taxon>Pezizomycotina</taxon>
        <taxon>Sordariomycetes</taxon>
        <taxon>Sordariomycetidae</taxon>
        <taxon>Cephalothecales</taxon>
        <taxon>Cephalothecaceae</taxon>
        <taxon>Phialemonium</taxon>
    </lineage>
</organism>
<evidence type="ECO:0000256" key="6">
    <source>
        <dbReference type="SAM" id="MobiDB-lite"/>
    </source>
</evidence>
<dbReference type="InterPro" id="IPR004861">
    <property type="entry name" value="Siw14-like"/>
</dbReference>
<comment type="catalytic activity">
    <reaction evidence="5">
        <text>1,5-bis(diphospho)-1D-myo-inositol 2,3,4,6-tetrakisphosphate + H2O = 1-diphospho-1D-myo-inositol 2,3,4,5,6-pentakisphosphate + phosphate + 2 H(+)</text>
        <dbReference type="Rhea" id="RHEA:79699"/>
        <dbReference type="ChEBI" id="CHEBI:15377"/>
        <dbReference type="ChEBI" id="CHEBI:15378"/>
        <dbReference type="ChEBI" id="CHEBI:43474"/>
        <dbReference type="ChEBI" id="CHEBI:74946"/>
        <dbReference type="ChEBI" id="CHEBI:77983"/>
        <dbReference type="EC" id="3.6.1.52"/>
    </reaction>
    <physiologicalReaction direction="left-to-right" evidence="5">
        <dbReference type="Rhea" id="RHEA:79700"/>
    </physiologicalReaction>
</comment>
<dbReference type="EC" id="3.6.1.52" evidence="1"/>
<dbReference type="InterPro" id="IPR016130">
    <property type="entry name" value="Tyr_Pase_AS"/>
</dbReference>
<evidence type="ECO:0000256" key="2">
    <source>
        <dbReference type="ARBA" id="ARBA00022801"/>
    </source>
</evidence>
<feature type="compositionally biased region" description="Basic and acidic residues" evidence="6">
    <location>
        <begin position="16"/>
        <end position="25"/>
    </location>
</feature>
<keyword evidence="2" id="KW-0378">Hydrolase</keyword>
<evidence type="ECO:0000259" key="9">
    <source>
        <dbReference type="PROSITE" id="PS50056"/>
    </source>
</evidence>
<dbReference type="InterPro" id="IPR000387">
    <property type="entry name" value="Tyr_Pase_dom"/>
</dbReference>
<sequence>MAVAGKVVSKRSARPFVEDGMERQTYEPQPKKSTLARHDEILQEDADSPSSSLSLSSQGSLDMAASDFMELAKFGAGMKITGVTGREALDRKSCQDGGGKASTEAQPFTFPADLVTSAHDQELPRHHRPVNFGVVVPGVYRSSYPQPEDYDFIKELGLKTIITLVHKDLPPGYKDFIASNGIRHYVFDMKGTKKEEIPAKTMKSILRLVLDQQNHPLLIHCNHGKHRTGCVVAVVRKLTGWESSTIIDEYKSYAEPKVRECDIKYINTFDLSTISNLFGRESSWHFRLRSFFRISLVTTIVLLLWFFSGNRIASQSKPY</sequence>
<dbReference type="PROSITE" id="PS50054">
    <property type="entry name" value="TYR_PHOSPHATASE_DUAL"/>
    <property type="match status" value="1"/>
</dbReference>
<feature type="domain" description="Tyrosine specific protein phosphatases" evidence="9">
    <location>
        <begin position="203"/>
        <end position="234"/>
    </location>
</feature>
<dbReference type="SUPFAM" id="SSF52799">
    <property type="entry name" value="(Phosphotyrosine protein) phosphatases II"/>
    <property type="match status" value="1"/>
</dbReference>
<comment type="catalytic activity">
    <reaction evidence="4">
        <text>5-diphospho-1D-myo-inositol 1,2,3,4,6-pentakisphosphate + H2O = 1D-myo-inositol hexakisphosphate + phosphate + H(+)</text>
        <dbReference type="Rhea" id="RHEA:22384"/>
        <dbReference type="ChEBI" id="CHEBI:15377"/>
        <dbReference type="ChEBI" id="CHEBI:15378"/>
        <dbReference type="ChEBI" id="CHEBI:43474"/>
        <dbReference type="ChEBI" id="CHEBI:58130"/>
        <dbReference type="ChEBI" id="CHEBI:58628"/>
        <dbReference type="EC" id="3.6.1.52"/>
    </reaction>
    <physiologicalReaction direction="left-to-right" evidence="4">
        <dbReference type="Rhea" id="RHEA:22385"/>
    </physiologicalReaction>
</comment>
<evidence type="ECO:0000256" key="3">
    <source>
        <dbReference type="ARBA" id="ARBA00044949"/>
    </source>
</evidence>
<keyword evidence="7" id="KW-1133">Transmembrane helix</keyword>
<feature type="transmembrane region" description="Helical" evidence="7">
    <location>
        <begin position="290"/>
        <end position="308"/>
    </location>
</feature>
<protein>
    <recommendedName>
        <fullName evidence="1">diphosphoinositol-polyphosphate diphosphatase</fullName>
        <ecNumber evidence="1">3.6.1.52</ecNumber>
    </recommendedName>
</protein>
<dbReference type="Pfam" id="PF03162">
    <property type="entry name" value="Y_phosphatase2"/>
    <property type="match status" value="1"/>
</dbReference>
<keyword evidence="11" id="KW-1185">Reference proteome</keyword>
<gene>
    <name evidence="10" type="ORF">VTK73DRAFT_8490</name>
</gene>
<comment type="caution">
    <text evidence="10">The sequence shown here is derived from an EMBL/GenBank/DDBJ whole genome shotgun (WGS) entry which is preliminary data.</text>
</comment>
<dbReference type="Gene3D" id="3.90.190.10">
    <property type="entry name" value="Protein tyrosine phosphatase superfamily"/>
    <property type="match status" value="1"/>
</dbReference>
<name>A0ABR3XNL5_9PEZI</name>
<evidence type="ECO:0000259" key="8">
    <source>
        <dbReference type="PROSITE" id="PS50054"/>
    </source>
</evidence>
<proteinExistence type="inferred from homology"/>
<dbReference type="InterPro" id="IPR029021">
    <property type="entry name" value="Prot-tyrosine_phosphatase-like"/>
</dbReference>
<reference evidence="10 11" key="1">
    <citation type="journal article" date="2024" name="Commun. Biol.">
        <title>Comparative genomic analysis of thermophilic fungi reveals convergent evolutionary adaptations and gene losses.</title>
        <authorList>
            <person name="Steindorff A.S."/>
            <person name="Aguilar-Pontes M.V."/>
            <person name="Robinson A.J."/>
            <person name="Andreopoulos B."/>
            <person name="LaButti K."/>
            <person name="Kuo A."/>
            <person name="Mondo S."/>
            <person name="Riley R."/>
            <person name="Otillar R."/>
            <person name="Haridas S."/>
            <person name="Lipzen A."/>
            <person name="Grimwood J."/>
            <person name="Schmutz J."/>
            <person name="Clum A."/>
            <person name="Reid I.D."/>
            <person name="Moisan M.C."/>
            <person name="Butler G."/>
            <person name="Nguyen T.T.M."/>
            <person name="Dewar K."/>
            <person name="Conant G."/>
            <person name="Drula E."/>
            <person name="Henrissat B."/>
            <person name="Hansel C."/>
            <person name="Singer S."/>
            <person name="Hutchinson M.I."/>
            <person name="de Vries R.P."/>
            <person name="Natvig D.O."/>
            <person name="Powell A.J."/>
            <person name="Tsang A."/>
            <person name="Grigoriev I.V."/>
        </authorList>
    </citation>
    <scope>NUCLEOTIDE SEQUENCE [LARGE SCALE GENOMIC DNA]</scope>
    <source>
        <strain evidence="10 11">ATCC 24622</strain>
    </source>
</reference>
<dbReference type="PANTHER" id="PTHR31126:SF48">
    <property type="entry name" value="INOSITOL PHOSPHATASE SIW14"/>
    <property type="match status" value="1"/>
</dbReference>
<evidence type="ECO:0000256" key="7">
    <source>
        <dbReference type="SAM" id="Phobius"/>
    </source>
</evidence>
<dbReference type="InterPro" id="IPR020422">
    <property type="entry name" value="TYR_PHOSPHATASE_DUAL_dom"/>
</dbReference>
<dbReference type="PROSITE" id="PS00383">
    <property type="entry name" value="TYR_PHOSPHATASE_1"/>
    <property type="match status" value="1"/>
</dbReference>
<dbReference type="PROSITE" id="PS50056">
    <property type="entry name" value="TYR_PHOSPHATASE_2"/>
    <property type="match status" value="1"/>
</dbReference>
<keyword evidence="7" id="KW-0472">Membrane</keyword>
<dbReference type="EMBL" id="JAZHXJ010000062">
    <property type="protein sequence ID" value="KAL1877581.1"/>
    <property type="molecule type" value="Genomic_DNA"/>
</dbReference>
<evidence type="ECO:0000313" key="11">
    <source>
        <dbReference type="Proteomes" id="UP001586593"/>
    </source>
</evidence>
<feature type="region of interest" description="Disordered" evidence="6">
    <location>
        <begin position="1"/>
        <end position="58"/>
    </location>
</feature>
<evidence type="ECO:0000256" key="1">
    <source>
        <dbReference type="ARBA" id="ARBA00012527"/>
    </source>
</evidence>
<evidence type="ECO:0000256" key="5">
    <source>
        <dbReference type="ARBA" id="ARBA00047927"/>
    </source>
</evidence>
<dbReference type="Proteomes" id="UP001586593">
    <property type="component" value="Unassembled WGS sequence"/>
</dbReference>
<evidence type="ECO:0000313" key="10">
    <source>
        <dbReference type="EMBL" id="KAL1877581.1"/>
    </source>
</evidence>
<feature type="domain" description="Tyrosine-protein phosphatase" evidence="8">
    <location>
        <begin position="131"/>
        <end position="286"/>
    </location>
</feature>
<evidence type="ECO:0000256" key="4">
    <source>
        <dbReference type="ARBA" id="ARBA00047342"/>
    </source>
</evidence>
<keyword evidence="7" id="KW-0812">Transmembrane</keyword>
<feature type="compositionally biased region" description="Low complexity" evidence="6">
    <location>
        <begin position="48"/>
        <end position="58"/>
    </location>
</feature>
<comment type="similarity">
    <text evidence="3">Belongs to the protein-tyrosine phosphatase family. Atypical dual-specificity phosphatase Siw14-like subfamily.</text>
</comment>
<dbReference type="PANTHER" id="PTHR31126">
    <property type="entry name" value="TYROSINE-PROTEIN PHOSPHATASE"/>
    <property type="match status" value="1"/>
</dbReference>
<accession>A0ABR3XNL5</accession>